<protein>
    <submittedName>
        <fullName evidence="10">Dolichyl-phosphate-mannose-protein mannosyltransferase</fullName>
    </submittedName>
</protein>
<keyword evidence="6 8" id="KW-1133">Transmembrane helix</keyword>
<evidence type="ECO:0000256" key="2">
    <source>
        <dbReference type="ARBA" id="ARBA00022475"/>
    </source>
</evidence>
<keyword evidence="11" id="KW-1185">Reference proteome</keyword>
<dbReference type="AlphaFoldDB" id="A0A1M5DN22"/>
<keyword evidence="7 8" id="KW-0472">Membrane</keyword>
<dbReference type="EMBL" id="FQUJ01000018">
    <property type="protein sequence ID" value="SHF68377.1"/>
    <property type="molecule type" value="Genomic_DNA"/>
</dbReference>
<dbReference type="GO" id="GO:0009103">
    <property type="term" value="P:lipopolysaccharide biosynthetic process"/>
    <property type="evidence" value="ECO:0007669"/>
    <property type="project" value="UniProtKB-ARBA"/>
</dbReference>
<keyword evidence="5 8" id="KW-0812">Transmembrane</keyword>
<keyword evidence="3 10" id="KW-0328">Glycosyltransferase</keyword>
<organism evidence="10 11">
    <name type="scientific">Modicisalibacter ilicicola DSM 19980</name>
    <dbReference type="NCBI Taxonomy" id="1121942"/>
    <lineage>
        <taxon>Bacteria</taxon>
        <taxon>Pseudomonadati</taxon>
        <taxon>Pseudomonadota</taxon>
        <taxon>Gammaproteobacteria</taxon>
        <taxon>Oceanospirillales</taxon>
        <taxon>Halomonadaceae</taxon>
        <taxon>Modicisalibacter</taxon>
    </lineage>
</organism>
<evidence type="ECO:0000256" key="4">
    <source>
        <dbReference type="ARBA" id="ARBA00022679"/>
    </source>
</evidence>
<dbReference type="Pfam" id="PF13231">
    <property type="entry name" value="PMT_2"/>
    <property type="match status" value="1"/>
</dbReference>
<evidence type="ECO:0000256" key="8">
    <source>
        <dbReference type="SAM" id="Phobius"/>
    </source>
</evidence>
<reference evidence="10 11" key="1">
    <citation type="submission" date="2016-11" db="EMBL/GenBank/DDBJ databases">
        <authorList>
            <person name="Jaros S."/>
            <person name="Januszkiewicz K."/>
            <person name="Wedrychowicz H."/>
        </authorList>
    </citation>
    <scope>NUCLEOTIDE SEQUENCE [LARGE SCALE GENOMIC DNA]</scope>
    <source>
        <strain evidence="10 11">DSM 19980</strain>
    </source>
</reference>
<comment type="subcellular location">
    <subcellularLocation>
        <location evidence="1">Cell membrane</location>
        <topology evidence="1">Multi-pass membrane protein</topology>
    </subcellularLocation>
</comment>
<keyword evidence="2" id="KW-1003">Cell membrane</keyword>
<feature type="transmembrane region" description="Helical" evidence="8">
    <location>
        <begin position="121"/>
        <end position="138"/>
    </location>
</feature>
<dbReference type="GO" id="GO:0016763">
    <property type="term" value="F:pentosyltransferase activity"/>
    <property type="evidence" value="ECO:0007669"/>
    <property type="project" value="TreeGrafter"/>
</dbReference>
<proteinExistence type="predicted"/>
<feature type="transmembrane region" description="Helical" evidence="8">
    <location>
        <begin position="12"/>
        <end position="35"/>
    </location>
</feature>
<dbReference type="OrthoDB" id="9775035at2"/>
<accession>A0A1M5DN22</accession>
<evidence type="ECO:0000256" key="5">
    <source>
        <dbReference type="ARBA" id="ARBA00022692"/>
    </source>
</evidence>
<dbReference type="Proteomes" id="UP000184346">
    <property type="component" value="Unassembled WGS sequence"/>
</dbReference>
<dbReference type="RefSeq" id="WP_072824831.1">
    <property type="nucleotide sequence ID" value="NZ_FQUJ01000018.1"/>
</dbReference>
<name>A0A1M5DN22_9GAMM</name>
<dbReference type="GO" id="GO:0005886">
    <property type="term" value="C:plasma membrane"/>
    <property type="evidence" value="ECO:0007669"/>
    <property type="project" value="UniProtKB-SubCell"/>
</dbReference>
<evidence type="ECO:0000256" key="7">
    <source>
        <dbReference type="ARBA" id="ARBA00023136"/>
    </source>
</evidence>
<dbReference type="PANTHER" id="PTHR33908:SF11">
    <property type="entry name" value="MEMBRANE PROTEIN"/>
    <property type="match status" value="1"/>
</dbReference>
<feature type="transmembrane region" description="Helical" evidence="8">
    <location>
        <begin position="174"/>
        <end position="200"/>
    </location>
</feature>
<evidence type="ECO:0000259" key="9">
    <source>
        <dbReference type="Pfam" id="PF13231"/>
    </source>
</evidence>
<feature type="domain" description="Glycosyltransferase RgtA/B/C/D-like" evidence="9">
    <location>
        <begin position="71"/>
        <end position="223"/>
    </location>
</feature>
<feature type="transmembrane region" description="Helical" evidence="8">
    <location>
        <begin position="241"/>
        <end position="263"/>
    </location>
</feature>
<feature type="transmembrane region" description="Helical" evidence="8">
    <location>
        <begin position="144"/>
        <end position="162"/>
    </location>
</feature>
<dbReference type="InterPro" id="IPR038731">
    <property type="entry name" value="RgtA/B/C-like"/>
</dbReference>
<evidence type="ECO:0000256" key="1">
    <source>
        <dbReference type="ARBA" id="ARBA00004651"/>
    </source>
</evidence>
<gene>
    <name evidence="10" type="ORF">SAMN02745148_03287</name>
</gene>
<feature type="transmembrane region" description="Helical" evidence="8">
    <location>
        <begin position="212"/>
        <end position="229"/>
    </location>
</feature>
<evidence type="ECO:0000313" key="11">
    <source>
        <dbReference type="Proteomes" id="UP000184346"/>
    </source>
</evidence>
<dbReference type="STRING" id="1121942.SAMN02745148_03287"/>
<evidence type="ECO:0000256" key="3">
    <source>
        <dbReference type="ARBA" id="ARBA00022676"/>
    </source>
</evidence>
<dbReference type="InterPro" id="IPR050297">
    <property type="entry name" value="LipidA_mod_glycosyltrf_83"/>
</dbReference>
<dbReference type="PANTHER" id="PTHR33908">
    <property type="entry name" value="MANNOSYLTRANSFERASE YKCB-RELATED"/>
    <property type="match status" value="1"/>
</dbReference>
<evidence type="ECO:0000256" key="6">
    <source>
        <dbReference type="ARBA" id="ARBA00022989"/>
    </source>
</evidence>
<sequence>MAWLDNNHPMKLSALVLNTLTLAVIYLLIGLVALARPYIPIDETRYISVAWEMWQHHQFLVPHMNGTPYSDKPPLLFWLIHLGWQLFGVNDTWPKLISPLAALVAQLHLLRIARRLGDADYAWKATLILAATLLWLTYSGVMMFDVLLTACVLGTILPLVSFDSLPARNQWLEAGVWLGLGLGWGLGWGLLAVAGLLLSITGKPLLREGIDPIGALLLLALAIGSVYRHPRSTTGTLRSMVLLNILAWVLAAYVMLGPLWSAYDIGAPSRVITDWQADGKAVSIADFDYQATFGFAGRLAKPLQEIDEEDIQAWSQRHPDGLIVTTVKDASTIPADAQAFRYRGRWLVLREARHFLTASQAIPP</sequence>
<evidence type="ECO:0000313" key="10">
    <source>
        <dbReference type="EMBL" id="SHF68377.1"/>
    </source>
</evidence>
<keyword evidence="4 10" id="KW-0808">Transferase</keyword>